<evidence type="ECO:0000256" key="2">
    <source>
        <dbReference type="ARBA" id="ARBA00023136"/>
    </source>
</evidence>
<dbReference type="AlphaFoldDB" id="A0A255YVI3"/>
<protein>
    <recommendedName>
        <fullName evidence="5">TonB-dependent transporter Oar-like beta-barrel domain-containing protein</fullName>
    </recommendedName>
</protein>
<comment type="subcellular location">
    <subcellularLocation>
        <location evidence="1">Cell outer membrane</location>
    </subcellularLocation>
</comment>
<feature type="signal peptide" evidence="4">
    <location>
        <begin position="1"/>
        <end position="21"/>
    </location>
</feature>
<dbReference type="OrthoDB" id="9768147at2"/>
<organism evidence="6 7">
    <name type="scientific">Sandarakinorhabdus cyanobacteriorum</name>
    <dbReference type="NCBI Taxonomy" id="1981098"/>
    <lineage>
        <taxon>Bacteria</taxon>
        <taxon>Pseudomonadati</taxon>
        <taxon>Pseudomonadota</taxon>
        <taxon>Alphaproteobacteria</taxon>
        <taxon>Sphingomonadales</taxon>
        <taxon>Sphingosinicellaceae</taxon>
        <taxon>Sandarakinorhabdus</taxon>
    </lineage>
</organism>
<dbReference type="InterPro" id="IPR057601">
    <property type="entry name" value="Oar-like_b-barrel"/>
</dbReference>
<comment type="caution">
    <text evidence="6">The sequence shown here is derived from an EMBL/GenBank/DDBJ whole genome shotgun (WGS) entry which is preliminary data.</text>
</comment>
<feature type="domain" description="TonB-dependent transporter Oar-like beta-barrel" evidence="5">
    <location>
        <begin position="340"/>
        <end position="1024"/>
    </location>
</feature>
<dbReference type="Gene3D" id="2.40.170.20">
    <property type="entry name" value="TonB-dependent receptor, beta-barrel domain"/>
    <property type="match status" value="1"/>
</dbReference>
<dbReference type="EMBL" id="NOXT01000075">
    <property type="protein sequence ID" value="OYQ33223.1"/>
    <property type="molecule type" value="Genomic_DNA"/>
</dbReference>
<keyword evidence="4" id="KW-0732">Signal</keyword>
<keyword evidence="7" id="KW-1185">Reference proteome</keyword>
<dbReference type="InterPro" id="IPR037066">
    <property type="entry name" value="Plug_dom_sf"/>
</dbReference>
<dbReference type="RefSeq" id="WP_094472707.1">
    <property type="nucleotide sequence ID" value="NZ_NOXT01000075.1"/>
</dbReference>
<dbReference type="InterPro" id="IPR008969">
    <property type="entry name" value="CarboxyPept-like_regulatory"/>
</dbReference>
<feature type="chain" id="PRO_5013373206" description="TonB-dependent transporter Oar-like beta-barrel domain-containing protein" evidence="4">
    <location>
        <begin position="22"/>
        <end position="1094"/>
    </location>
</feature>
<evidence type="ECO:0000259" key="5">
    <source>
        <dbReference type="Pfam" id="PF25183"/>
    </source>
</evidence>
<evidence type="ECO:0000256" key="3">
    <source>
        <dbReference type="ARBA" id="ARBA00023237"/>
    </source>
</evidence>
<dbReference type="Gene3D" id="2.60.40.1120">
    <property type="entry name" value="Carboxypeptidase-like, regulatory domain"/>
    <property type="match status" value="1"/>
</dbReference>
<dbReference type="SUPFAM" id="SSF56935">
    <property type="entry name" value="Porins"/>
    <property type="match status" value="1"/>
</dbReference>
<accession>A0A255YVI3</accession>
<dbReference type="GO" id="GO:0009279">
    <property type="term" value="C:cell outer membrane"/>
    <property type="evidence" value="ECO:0007669"/>
    <property type="project" value="UniProtKB-SubCell"/>
</dbReference>
<reference evidence="6 7" key="1">
    <citation type="submission" date="2017-07" db="EMBL/GenBank/DDBJ databases">
        <title>Sandarakinorhabdus cyanobacteriorum sp. nov., a novel bacterium isolated from cyanobacterial aggregates in a eutrophic lake.</title>
        <authorList>
            <person name="Cai H."/>
        </authorList>
    </citation>
    <scope>NUCLEOTIDE SEQUENCE [LARGE SCALE GENOMIC DNA]</scope>
    <source>
        <strain evidence="6 7">TH057</strain>
    </source>
</reference>
<sequence length="1094" mass="118111">MRHLRLGVALAALAVPAIVSAQETTSSIRGAVVNEQSKPIAGATVTIIHTPSGTRVVQTSGANGEFNATGLRLGGPYSVTVEAPGFDAATDTLDGLVAGTPQRIEVMLASQGKTITVTAARQRSAITIGTGAATVLTARDILGVANVNRDIRNLAARDPMVNIDPTNGGAISIAGQNNRFNRFTVDGVAFGDPFGLEAGGLVSTRGPVPLDAIGEFSVEVAPVDIRQGFFQGGAINTQLKSGSNRFTFLGGAYYNSDKLRGDNARGVIRSGAFESQVYTAQFTGPIIKDRLFFALTYERTRDTVPAAISPATLGITDAQISQIGTIAQNRYGFDTGGVANNIIERDDKVVAKIDFNIADGHRAAFTYIYNEGSVLAGQTNVGELNQANPTFALLSNNYNQGAVNHFGIFELNDQWSDNFSTQVRVSYADYVRLQVPFSDRSFGQFQTCLEAVATTPPLTCPSGVRRLNFGPDISRQANELSSQSLNFEFQATLKMNNHTVKAMVERRTQDINNLFAQRVSGAWYFDSIADLDARRANEVDYAVPLRGDVGTVRAMFANNSWSFGIQDTIDLGSNATLIAGMRYDLFDTPDQPFFNQAFLDRFGFPNNTTLNGRGLFQPRLGLNWKVSDRLTLRGSAGIFGGGNPNVWISNNYSNPGPTLGRIQLRRVPGVNGAADTFTISGLTGLTPAQVNSLGAATLNNVTGGTGVPQALIDAVRTTGTAGSPTNALDPNYRIPSTWRVSGSVDYLANLGPLGDEWRLGLDVVWSRARDAATWTDLRSVPLGTLPDGRLRYQVLPGQGATTNTDILLTNADNGYSWNIVTRFDKRWSNGFRLGGSYTFSRSRDVNSGTSSVAFSNYTQAAAGIDPNNAAYGISNYQRDDAYRLMASYDFNLFGDNNTRVELFFNSQAGQRFSYTMADQASGNLRSNVFGVTGTSNRYLLYVPNVSSATADPRVTYAPGFDFAGFQSLVQNSELNKYQGGIAPKNIGRTPRYNRLDIAFRQEVPFVFGGKIELSADIENFLNLLNKDWGTIRQVAFPYYGRVANVTCSNAACSQYVFNNLAGNPPTERPVTAPVQGVNLNGSLWAIRFGARVKF</sequence>
<proteinExistence type="predicted"/>
<dbReference type="SUPFAM" id="SSF49464">
    <property type="entry name" value="Carboxypeptidase regulatory domain-like"/>
    <property type="match status" value="1"/>
</dbReference>
<dbReference type="Pfam" id="PF25183">
    <property type="entry name" value="OMP_b-brl_4"/>
    <property type="match status" value="1"/>
</dbReference>
<dbReference type="Proteomes" id="UP000216991">
    <property type="component" value="Unassembled WGS sequence"/>
</dbReference>
<keyword evidence="2" id="KW-0472">Membrane</keyword>
<gene>
    <name evidence="6" type="ORF">CHU93_03020</name>
</gene>
<dbReference type="Gene3D" id="2.170.130.10">
    <property type="entry name" value="TonB-dependent receptor, plug domain"/>
    <property type="match status" value="1"/>
</dbReference>
<evidence type="ECO:0000313" key="7">
    <source>
        <dbReference type="Proteomes" id="UP000216991"/>
    </source>
</evidence>
<evidence type="ECO:0000256" key="4">
    <source>
        <dbReference type="SAM" id="SignalP"/>
    </source>
</evidence>
<dbReference type="InterPro" id="IPR036942">
    <property type="entry name" value="Beta-barrel_TonB_sf"/>
</dbReference>
<dbReference type="Pfam" id="PF13620">
    <property type="entry name" value="CarboxypepD_reg"/>
    <property type="match status" value="1"/>
</dbReference>
<evidence type="ECO:0000256" key="1">
    <source>
        <dbReference type="ARBA" id="ARBA00004442"/>
    </source>
</evidence>
<evidence type="ECO:0000313" key="6">
    <source>
        <dbReference type="EMBL" id="OYQ33223.1"/>
    </source>
</evidence>
<keyword evidence="3" id="KW-0998">Cell outer membrane</keyword>
<name>A0A255YVI3_9SPHN</name>